<name>A0ABV0KP81_9CYAN</name>
<gene>
    <name evidence="2" type="ORF">NDI38_16755</name>
</gene>
<keyword evidence="1" id="KW-1133">Transmembrane helix</keyword>
<comment type="caution">
    <text evidence="2">The sequence shown here is derived from an EMBL/GenBank/DDBJ whole genome shotgun (WGS) entry which is preliminary data.</text>
</comment>
<dbReference type="GO" id="GO:0016874">
    <property type="term" value="F:ligase activity"/>
    <property type="evidence" value="ECO:0007669"/>
    <property type="project" value="UniProtKB-KW"/>
</dbReference>
<organism evidence="2 3">
    <name type="scientific">Stenomitos frigidus AS-A4</name>
    <dbReference type="NCBI Taxonomy" id="2933935"/>
    <lineage>
        <taxon>Bacteria</taxon>
        <taxon>Bacillati</taxon>
        <taxon>Cyanobacteriota</taxon>
        <taxon>Cyanophyceae</taxon>
        <taxon>Leptolyngbyales</taxon>
        <taxon>Leptolyngbyaceae</taxon>
        <taxon>Stenomitos</taxon>
    </lineage>
</organism>
<evidence type="ECO:0000256" key="1">
    <source>
        <dbReference type="SAM" id="Phobius"/>
    </source>
</evidence>
<keyword evidence="2" id="KW-0436">Ligase</keyword>
<feature type="transmembrane region" description="Helical" evidence="1">
    <location>
        <begin position="409"/>
        <end position="427"/>
    </location>
</feature>
<evidence type="ECO:0000313" key="3">
    <source>
        <dbReference type="Proteomes" id="UP001476950"/>
    </source>
</evidence>
<feature type="transmembrane region" description="Helical" evidence="1">
    <location>
        <begin position="254"/>
        <end position="276"/>
    </location>
</feature>
<feature type="transmembrane region" description="Helical" evidence="1">
    <location>
        <begin position="357"/>
        <end position="378"/>
    </location>
</feature>
<feature type="transmembrane region" description="Helical" evidence="1">
    <location>
        <begin position="25"/>
        <end position="42"/>
    </location>
</feature>
<keyword evidence="1" id="KW-0472">Membrane</keyword>
<sequence length="442" mass="49374">MNSLVLYSWFPIVLYLFRRFPPQRALIISFVSAWLFLPLAGFKLPGIPFEYNRMSATCLAILLATCLYDVERLKSFRFHWFDLPIVVWCLCSFASSVTNGLGAYDGFSSTLGRTVEWGGPYFLGRIYLNNFAGLRQLAVGIFLGGLAYIPFCLFEVATHINTHGLIYRFTVGAADLRYGSYRPSVFQRNGLVLGTWMMFASLMGVVLWKTKTIKQVKNIPITWLITALLITFILVKATGATFLLLVAIAIVLTALWYGTGSLLWLFLGATFVYLYLGVVGDFPGQEIIDFLGQFVPPDRLQSLGFRFMNEEMLSAKAREQILFGWGGFGRNMLYKEGGYAITVTDSLWIIAFGQNGLVGLISVFATLLTPVFSFWFFYPPASWSHPTIVIIAAFAVGLAMHAFDNVLNAFYNPVFILGSGGLTGILLNQKLQSFPARQSVVR</sequence>
<accession>A0ABV0KP81</accession>
<reference evidence="2 3" key="1">
    <citation type="submission" date="2022-04" db="EMBL/GenBank/DDBJ databases">
        <title>Positive selection, recombination, and allopatry shape intraspecific diversity of widespread and dominant cyanobacteria.</title>
        <authorList>
            <person name="Wei J."/>
            <person name="Shu W."/>
            <person name="Hu C."/>
        </authorList>
    </citation>
    <scope>NUCLEOTIDE SEQUENCE [LARGE SCALE GENOMIC DNA]</scope>
    <source>
        <strain evidence="2 3">AS-A4</strain>
    </source>
</reference>
<evidence type="ECO:0000313" key="2">
    <source>
        <dbReference type="EMBL" id="MEP1060089.1"/>
    </source>
</evidence>
<protein>
    <submittedName>
        <fullName evidence="2">O-antigen ligase domain-containing protein</fullName>
    </submittedName>
</protein>
<feature type="transmembrane region" description="Helical" evidence="1">
    <location>
        <begin position="137"/>
        <end position="158"/>
    </location>
</feature>
<proteinExistence type="predicted"/>
<feature type="transmembrane region" description="Helical" evidence="1">
    <location>
        <begin position="385"/>
        <end position="403"/>
    </location>
</feature>
<dbReference type="Proteomes" id="UP001476950">
    <property type="component" value="Unassembled WGS sequence"/>
</dbReference>
<dbReference type="EMBL" id="JAMPLM010000015">
    <property type="protein sequence ID" value="MEP1060089.1"/>
    <property type="molecule type" value="Genomic_DNA"/>
</dbReference>
<dbReference type="RefSeq" id="WP_190449280.1">
    <property type="nucleotide sequence ID" value="NZ_JAMPLM010000015.1"/>
</dbReference>
<feature type="transmembrane region" description="Helical" evidence="1">
    <location>
        <begin position="190"/>
        <end position="208"/>
    </location>
</feature>
<keyword evidence="1" id="KW-0812">Transmembrane</keyword>
<feature type="transmembrane region" description="Helical" evidence="1">
    <location>
        <begin position="220"/>
        <end position="247"/>
    </location>
</feature>
<keyword evidence="3" id="KW-1185">Reference proteome</keyword>